<dbReference type="AlphaFoldDB" id="A0A1X6PFJ7"/>
<dbReference type="GO" id="GO:0006334">
    <property type="term" value="P:nucleosome assembly"/>
    <property type="evidence" value="ECO:0007669"/>
    <property type="project" value="InterPro"/>
</dbReference>
<dbReference type="Pfam" id="PF00956">
    <property type="entry name" value="NAP"/>
    <property type="match status" value="1"/>
</dbReference>
<dbReference type="GO" id="GO:0005634">
    <property type="term" value="C:nucleus"/>
    <property type="evidence" value="ECO:0007669"/>
    <property type="project" value="InterPro"/>
</dbReference>
<dbReference type="Gene3D" id="3.30.1120.90">
    <property type="entry name" value="Nucleosome assembly protein"/>
    <property type="match status" value="1"/>
</dbReference>
<organism evidence="3 4">
    <name type="scientific">Porphyra umbilicalis</name>
    <name type="common">Purple laver</name>
    <name type="synonym">Red alga</name>
    <dbReference type="NCBI Taxonomy" id="2786"/>
    <lineage>
        <taxon>Eukaryota</taxon>
        <taxon>Rhodophyta</taxon>
        <taxon>Bangiophyceae</taxon>
        <taxon>Bangiales</taxon>
        <taxon>Bangiaceae</taxon>
        <taxon>Porphyra</taxon>
    </lineage>
</organism>
<name>A0A1X6PFJ7_PORUM</name>
<accession>A0A1X6PFJ7</accession>
<dbReference type="EMBL" id="KV918789">
    <property type="protein sequence ID" value="OSX79525.1"/>
    <property type="molecule type" value="Genomic_DNA"/>
</dbReference>
<dbReference type="OrthoDB" id="27325at2759"/>
<dbReference type="InterPro" id="IPR002164">
    <property type="entry name" value="NAP_family"/>
</dbReference>
<evidence type="ECO:0000313" key="3">
    <source>
        <dbReference type="EMBL" id="OSX79525.1"/>
    </source>
</evidence>
<evidence type="ECO:0000256" key="2">
    <source>
        <dbReference type="RuleBase" id="RU003876"/>
    </source>
</evidence>
<proteinExistence type="inferred from homology"/>
<dbReference type="PANTHER" id="PTHR11875">
    <property type="entry name" value="TESTIS-SPECIFIC Y-ENCODED PROTEIN"/>
    <property type="match status" value="1"/>
</dbReference>
<sequence>MADATRGSLAALGANQRAILRAMAEESAARAALTARYRARLAPALAARSAALAAHPVDGFWATALAAHPLLAAAITPRDAAVLAHLVDVRDEYPADAGGGGGGGGVPPTRLLVPRRMAAAAATRDGGGTPPSAFPPPPAPWTFALHFHFRANPYFTNGVLTKTYTFSERGPVSALDHADLLHVGGTPIDWAPGKNVTVKVLRRGRGGRGGGAARRTV</sequence>
<gene>
    <name evidence="3" type="ORF">BU14_0075s0015</name>
</gene>
<evidence type="ECO:0000256" key="1">
    <source>
        <dbReference type="ARBA" id="ARBA00009947"/>
    </source>
</evidence>
<evidence type="ECO:0008006" key="5">
    <source>
        <dbReference type="Google" id="ProtNLM"/>
    </source>
</evidence>
<dbReference type="SUPFAM" id="SSF143113">
    <property type="entry name" value="NAP-like"/>
    <property type="match status" value="1"/>
</dbReference>
<dbReference type="Proteomes" id="UP000218209">
    <property type="component" value="Unassembled WGS sequence"/>
</dbReference>
<protein>
    <recommendedName>
        <fullName evidence="5">Nucleosome assembly protein</fullName>
    </recommendedName>
</protein>
<comment type="similarity">
    <text evidence="1 2">Belongs to the nucleosome assembly protein (NAP) family.</text>
</comment>
<dbReference type="InterPro" id="IPR037231">
    <property type="entry name" value="NAP-like_sf"/>
</dbReference>
<evidence type="ECO:0000313" key="4">
    <source>
        <dbReference type="Proteomes" id="UP000218209"/>
    </source>
</evidence>
<keyword evidence="4" id="KW-1185">Reference proteome</keyword>
<reference evidence="3 4" key="1">
    <citation type="submission" date="2017-03" db="EMBL/GenBank/DDBJ databases">
        <title>WGS assembly of Porphyra umbilicalis.</title>
        <authorList>
            <person name="Brawley S.H."/>
            <person name="Blouin N.A."/>
            <person name="Ficko-Blean E."/>
            <person name="Wheeler G.L."/>
            <person name="Lohr M."/>
            <person name="Goodson H.V."/>
            <person name="Jenkins J.W."/>
            <person name="Blaby-Haas C.E."/>
            <person name="Helliwell K.E."/>
            <person name="Chan C."/>
            <person name="Marriage T."/>
            <person name="Bhattacharya D."/>
            <person name="Klein A.S."/>
            <person name="Badis Y."/>
            <person name="Brodie J."/>
            <person name="Cao Y."/>
            <person name="Collen J."/>
            <person name="Dittami S.M."/>
            <person name="Gachon C.M."/>
            <person name="Green B.R."/>
            <person name="Karpowicz S."/>
            <person name="Kim J.W."/>
            <person name="Kudahl U."/>
            <person name="Lin S."/>
            <person name="Michel G."/>
            <person name="Mittag M."/>
            <person name="Olson B.J."/>
            <person name="Pangilinan J."/>
            <person name="Peng Y."/>
            <person name="Qiu H."/>
            <person name="Shu S."/>
            <person name="Singer J.T."/>
            <person name="Smith A.G."/>
            <person name="Sprecher B.N."/>
            <person name="Wagner V."/>
            <person name="Wang W."/>
            <person name="Wang Z.-Y."/>
            <person name="Yan J."/>
            <person name="Yarish C."/>
            <person name="Zoeuner-Riek S."/>
            <person name="Zhuang Y."/>
            <person name="Zou Y."/>
            <person name="Lindquist E.A."/>
            <person name="Grimwood J."/>
            <person name="Barry K."/>
            <person name="Rokhsar D.S."/>
            <person name="Schmutz J."/>
            <person name="Stiller J.W."/>
            <person name="Grossman A.R."/>
            <person name="Prochnik S.E."/>
        </authorList>
    </citation>
    <scope>NUCLEOTIDE SEQUENCE [LARGE SCALE GENOMIC DNA]</scope>
    <source>
        <strain evidence="3">4086291</strain>
    </source>
</reference>